<dbReference type="FunFam" id="3.20.20.140:FF:000007">
    <property type="entry name" value="Imidazolonepropionase"/>
    <property type="match status" value="1"/>
</dbReference>
<dbReference type="CDD" id="cd01296">
    <property type="entry name" value="Imidazolone-5PH"/>
    <property type="match status" value="1"/>
</dbReference>
<dbReference type="Gene3D" id="3.20.20.140">
    <property type="entry name" value="Metal-dependent hydrolases"/>
    <property type="match status" value="1"/>
</dbReference>
<dbReference type="SUPFAM" id="SSF51556">
    <property type="entry name" value="Metallo-dependent hydrolases"/>
    <property type="match status" value="1"/>
</dbReference>
<evidence type="ECO:0000256" key="4">
    <source>
        <dbReference type="ARBA" id="ARBA00022801"/>
    </source>
</evidence>
<comment type="pathway">
    <text evidence="1">Amino-acid degradation.</text>
</comment>
<keyword evidence="5" id="KW-0369">Histidine metabolism</keyword>
<dbReference type="PANTHER" id="PTHR42752:SF1">
    <property type="entry name" value="IMIDAZOLONEPROPIONASE-RELATED"/>
    <property type="match status" value="1"/>
</dbReference>
<dbReference type="SUPFAM" id="SSF51338">
    <property type="entry name" value="Composite domain of metallo-dependent hydrolases"/>
    <property type="match status" value="1"/>
</dbReference>
<dbReference type="GO" id="GO:0005737">
    <property type="term" value="C:cytoplasm"/>
    <property type="evidence" value="ECO:0007669"/>
    <property type="project" value="InterPro"/>
</dbReference>
<dbReference type="AlphaFoldDB" id="A0A3B0SCB5"/>
<dbReference type="InterPro" id="IPR005920">
    <property type="entry name" value="HutI"/>
</dbReference>
<dbReference type="GO" id="GO:0050480">
    <property type="term" value="F:imidazolonepropionase activity"/>
    <property type="evidence" value="ECO:0007669"/>
    <property type="project" value="UniProtKB-EC"/>
</dbReference>
<evidence type="ECO:0000256" key="7">
    <source>
        <dbReference type="ARBA" id="ARBA00023004"/>
    </source>
</evidence>
<evidence type="ECO:0000256" key="2">
    <source>
        <dbReference type="ARBA" id="ARBA00012864"/>
    </source>
</evidence>
<proteinExistence type="inferred from homology"/>
<keyword evidence="4 9" id="KW-0378">Hydrolase</keyword>
<evidence type="ECO:0000313" key="9">
    <source>
        <dbReference type="EMBL" id="VAW03755.1"/>
    </source>
</evidence>
<dbReference type="InterPro" id="IPR006680">
    <property type="entry name" value="Amidohydro-rel"/>
</dbReference>
<reference evidence="9" key="1">
    <citation type="submission" date="2018-06" db="EMBL/GenBank/DDBJ databases">
        <authorList>
            <person name="Zhirakovskaya E."/>
        </authorList>
    </citation>
    <scope>NUCLEOTIDE SEQUENCE</scope>
</reference>
<protein>
    <recommendedName>
        <fullName evidence="2">imidazolonepropionase</fullName>
        <ecNumber evidence="2">3.5.2.7</ecNumber>
    </recommendedName>
</protein>
<name>A0A3B0SCB5_9ZZZZ</name>
<accession>A0A3B0SCB5</accession>
<evidence type="ECO:0000256" key="1">
    <source>
        <dbReference type="ARBA" id="ARBA00005023"/>
    </source>
</evidence>
<dbReference type="InterPro" id="IPR011059">
    <property type="entry name" value="Metal-dep_hydrolase_composite"/>
</dbReference>
<keyword evidence="3" id="KW-0479">Metal-binding</keyword>
<evidence type="ECO:0000256" key="5">
    <source>
        <dbReference type="ARBA" id="ARBA00022808"/>
    </source>
</evidence>
<dbReference type="Pfam" id="PF01979">
    <property type="entry name" value="Amidohydro_1"/>
    <property type="match status" value="1"/>
</dbReference>
<dbReference type="Gene3D" id="2.30.40.10">
    <property type="entry name" value="Urease, subunit C, domain 1"/>
    <property type="match status" value="1"/>
</dbReference>
<evidence type="ECO:0000259" key="8">
    <source>
        <dbReference type="Pfam" id="PF01979"/>
    </source>
</evidence>
<dbReference type="HAMAP" id="MF_00372">
    <property type="entry name" value="HutI"/>
    <property type="match status" value="1"/>
</dbReference>
<dbReference type="NCBIfam" id="TIGR01224">
    <property type="entry name" value="hutI"/>
    <property type="match status" value="1"/>
</dbReference>
<keyword evidence="7" id="KW-0408">Iron</keyword>
<feature type="domain" description="Amidohydrolase-related" evidence="8">
    <location>
        <begin position="67"/>
        <end position="392"/>
    </location>
</feature>
<evidence type="ECO:0000256" key="6">
    <source>
        <dbReference type="ARBA" id="ARBA00022833"/>
    </source>
</evidence>
<sequence>MPKPNENQIRVWKDVTLLTMTEGDLPYGLIADGAIAAQNGRIVWLGNLRDMPEYADDAEVISCEGHYMTPGLIDCHTHLVYGGNRVAEFEKRLGGMSYADIAREGGGILSTVRATRQADEALLYHSAQKRLAQLQKGGVTTIEIKSGYGLDLENELKMLKVARKLGQGSTIDVVTSFLGAHATPPEFEGDTDGYLDYVISDMLDAVVKENLADAVDGFCENIAFSPDQIERLFIRARELGLPVRLHAEQLSDSGGAQLAAEYRALSADHLEYITEDGVRAMAASDTVAVLLPGAFYTLRDDHLPPVDLFRKHGVAMAVASDSNPGSSPVLSLPLMINMASTLFRLTPEEALLGVTRHGARALDLPDRGVLEVGRKADFALWDISHPAELAYQVGGNLCKGLVKDGVVISSNV</sequence>
<dbReference type="EC" id="3.5.2.7" evidence="2"/>
<gene>
    <name evidence="9" type="ORF">MNBD_ALPHA01-2345</name>
</gene>
<organism evidence="9">
    <name type="scientific">hydrothermal vent metagenome</name>
    <dbReference type="NCBI Taxonomy" id="652676"/>
    <lineage>
        <taxon>unclassified sequences</taxon>
        <taxon>metagenomes</taxon>
        <taxon>ecological metagenomes</taxon>
    </lineage>
</organism>
<dbReference type="EMBL" id="UOEJ01000176">
    <property type="protein sequence ID" value="VAW03755.1"/>
    <property type="molecule type" value="Genomic_DNA"/>
</dbReference>
<dbReference type="GO" id="GO:0019556">
    <property type="term" value="P:L-histidine catabolic process to glutamate and formamide"/>
    <property type="evidence" value="ECO:0007669"/>
    <property type="project" value="InterPro"/>
</dbReference>
<keyword evidence="6" id="KW-0862">Zinc</keyword>
<dbReference type="InterPro" id="IPR032466">
    <property type="entry name" value="Metal_Hydrolase"/>
</dbReference>
<dbReference type="PANTHER" id="PTHR42752">
    <property type="entry name" value="IMIDAZOLONEPROPIONASE"/>
    <property type="match status" value="1"/>
</dbReference>
<dbReference type="GO" id="GO:0046872">
    <property type="term" value="F:metal ion binding"/>
    <property type="evidence" value="ECO:0007669"/>
    <property type="project" value="UniProtKB-KW"/>
</dbReference>
<evidence type="ECO:0000256" key="3">
    <source>
        <dbReference type="ARBA" id="ARBA00022723"/>
    </source>
</evidence>